<protein>
    <recommendedName>
        <fullName evidence="4">RING-type E3 ubiquitin transferase</fullName>
        <ecNumber evidence="4">2.3.2.27</ecNumber>
    </recommendedName>
</protein>
<dbReference type="EC" id="2.3.2.27" evidence="4"/>
<dbReference type="InterPro" id="IPR013083">
    <property type="entry name" value="Znf_RING/FYVE/PHD"/>
</dbReference>
<gene>
    <name evidence="18" type="ORF">L227DRAFT_542369</name>
</gene>
<keyword evidence="5" id="KW-0808">Transferase</keyword>
<feature type="transmembrane region" description="Helical" evidence="15">
    <location>
        <begin position="1099"/>
        <end position="1124"/>
    </location>
</feature>
<dbReference type="InterPro" id="IPR056521">
    <property type="entry name" value="MARCHF6-like_C"/>
</dbReference>
<dbReference type="EMBL" id="ML122254">
    <property type="protein sequence ID" value="RPD64449.1"/>
    <property type="molecule type" value="Genomic_DNA"/>
</dbReference>
<evidence type="ECO:0000256" key="9">
    <source>
        <dbReference type="ARBA" id="ARBA00022786"/>
    </source>
</evidence>
<evidence type="ECO:0000256" key="13">
    <source>
        <dbReference type="PROSITE-ProRule" id="PRU00175"/>
    </source>
</evidence>
<sequence length="1591" mass="178253">MQEEQDTCRICSAPAEPDQPLFHPCKCSGTIRYIHQDCLTEWLAHSRKKTCDVCKHPYSFTKVYSKDMPERLPILLVLRQFSQQVVSAILFGLRAALVGTVWLAALPWATIWTWRMYFALGNSAAWYISALKRPESDVDFYNVPATNATATNVTSSPNMDAQPLTLTYILAHPLYKAVSSDIFSGQIIASIIVLTFVAIFLLREWISQNARPGVFDDGDAAIDAAVPVPEALPPAVGDQPVPAPEPEPLLEVPAVLLPPTPPPIVAEPLHERAPPLRDHHYGGLRDDLAFQTRVKKPRTRRESPEPPILHIRGTRRPMSAREERKLRGHQVGRRRRIIDGEVSADENVALHEDKDFRRLRYVARRVSDLDDELRRQDGSSKVDAEVQWPPVRNPTFRAPSKLPVFSEFTFQAPGPAYPSSPTGKGKEPELPRTNFIIPAKENGHGEPSAQTSQNPFAPSRLRSGSEYDSDERDRTPTRPSTPVLDAMSTNSFSLSLGDTSATQSPFIPSPFAGTPSGLRRPPLPTVTLPPSPIPSTSGVLQQSRGQTPLASPSLATYRAPEEIRAGQPLADDYFVHGLDDIVNKDAMEAEQRRYFRDPDEETLAEEADGDDEEDGEDGEEEEEVWIDQQVEEQQRLARQAAGEVAAEMAEMADAEMDDEQEDIELQWTEEDEAAQEDEDEDDGGDDGEGIVQIREEAAAQPLAGGGAVAEAPAGPERRELRVVLGQPPEQVLPQDDLDQEVNIEDDMDGALEAIGLRGPLVGVLQNAVLMTFILDTTIGLGIWLPFTIGKTTALLTLNPRRALQLLHLPLRVIRLITDPMVDVALWLVSNVFLPLVGRASRLALMKVLGQAPTDKLTAASSSAYMRISEVANYIFERSPAATLSHADMPEAQPSSSYLYRVLEEDMTVMPLVEPYFATLGKNVREWSEEGKTSWIRFATGDTPNDRAFAVLLGYAVVGLLLAVYLNILTIGSMRSAGRAVRNAVRQQLLVVKVAAFIIIELVIFPLGCGVMLDVCTVWLFPQGSFRSRAGFLMYAPLTAVFYHWVLGTMFMYQFAVLLSGCRSIMRSGAMWFIKDPQDQNFHPIRDILERPTFVQIRKLVLSAMMYGFVVASGVATVSGILRIFSRTIMPFRWKIREPLSEVPIDLILLQLVLPYTVESFRPRKALRRFGSFIWKYLASRLRLSSYMFGGRFPPEEFTASHWSWRSLLYQDGMEMDDAEAVHDGCFRRVPNSDNVALVRDTPATAEVLEDGTPVDDRARKLIEVQDAETQKAKRLVKNDYAVVYIPPNFRYRVIVFLLCMWIIGSLLLATVLAAPILVGRGFFRLFIPREVHDGYSFIVGFHLLWGCWLVGSALDRMDKRRQRRWIDDENRAEWPIYVLKRSLLWMAQASYMALTLGIIIPTLVGLVFELYIVQPIRHTANPLVEPRIRMVDMWALGLLYSRIMIRSLRMRPPAQLRPGMVRGIDRIIRNGWTHLDPVRATKDVIGPLIAGLLGMIVLPAAILWGIMHFVTIPIDGDFLFLHVYPGIFTAAGLAHAMFAMSKVMGSWSQTIRDKEFLVEMRLRNLEPDSEKGKKTEQQMEVKGEIPTEVDE</sequence>
<keyword evidence="8 13" id="KW-0863">Zinc-finger</keyword>
<feature type="region of interest" description="Disordered" evidence="14">
    <location>
        <begin position="590"/>
        <end position="659"/>
    </location>
</feature>
<evidence type="ECO:0000259" key="17">
    <source>
        <dbReference type="PROSITE" id="PS51292"/>
    </source>
</evidence>
<feature type="transmembrane region" description="Helical" evidence="15">
    <location>
        <begin position="1484"/>
        <end position="1507"/>
    </location>
</feature>
<dbReference type="InterPro" id="IPR001841">
    <property type="entry name" value="Znf_RING"/>
</dbReference>
<evidence type="ECO:0000259" key="16">
    <source>
        <dbReference type="PROSITE" id="PS50089"/>
    </source>
</evidence>
<keyword evidence="9" id="KW-0833">Ubl conjugation pathway</keyword>
<evidence type="ECO:0000256" key="11">
    <source>
        <dbReference type="ARBA" id="ARBA00022989"/>
    </source>
</evidence>
<dbReference type="FunFam" id="3.30.40.10:FF:000287">
    <property type="entry name" value="RING finger membrane protein"/>
    <property type="match status" value="1"/>
</dbReference>
<feature type="compositionally biased region" description="Acidic residues" evidence="14">
    <location>
        <begin position="598"/>
        <end position="625"/>
    </location>
</feature>
<feature type="transmembrane region" description="Helical" evidence="15">
    <location>
        <begin position="1334"/>
        <end position="1354"/>
    </location>
</feature>
<evidence type="ECO:0000256" key="4">
    <source>
        <dbReference type="ARBA" id="ARBA00012483"/>
    </source>
</evidence>
<feature type="region of interest" description="Disordered" evidence="14">
    <location>
        <begin position="1567"/>
        <end position="1591"/>
    </location>
</feature>
<dbReference type="GO" id="GO:0061630">
    <property type="term" value="F:ubiquitin protein ligase activity"/>
    <property type="evidence" value="ECO:0007669"/>
    <property type="project" value="UniProtKB-EC"/>
</dbReference>
<dbReference type="STRING" id="1328759.A0A5C2SMX6"/>
<dbReference type="SUPFAM" id="SSF57850">
    <property type="entry name" value="RING/U-box"/>
    <property type="match status" value="1"/>
</dbReference>
<dbReference type="Gene3D" id="3.30.40.10">
    <property type="entry name" value="Zinc/RING finger domain, C3HC4 (zinc finger)"/>
    <property type="match status" value="1"/>
</dbReference>
<dbReference type="PROSITE" id="PS51292">
    <property type="entry name" value="ZF_RING_CH"/>
    <property type="match status" value="1"/>
</dbReference>
<evidence type="ECO:0000256" key="3">
    <source>
        <dbReference type="ARBA" id="ARBA00004906"/>
    </source>
</evidence>
<evidence type="ECO:0000313" key="19">
    <source>
        <dbReference type="Proteomes" id="UP000313359"/>
    </source>
</evidence>
<dbReference type="Pfam" id="PF23113">
    <property type="entry name" value="MARCHF6_C"/>
    <property type="match status" value="1"/>
</dbReference>
<dbReference type="CDD" id="cd16702">
    <property type="entry name" value="RING_CH-C4HC3_MARCH6"/>
    <property type="match status" value="1"/>
</dbReference>
<evidence type="ECO:0000256" key="12">
    <source>
        <dbReference type="ARBA" id="ARBA00023136"/>
    </source>
</evidence>
<feature type="domain" description="RING-type" evidence="16">
    <location>
        <begin position="8"/>
        <end position="55"/>
    </location>
</feature>
<evidence type="ECO:0000256" key="8">
    <source>
        <dbReference type="ARBA" id="ARBA00022771"/>
    </source>
</evidence>
<keyword evidence="12 15" id="KW-0472">Membrane</keyword>
<feature type="transmembrane region" description="Helical" evidence="15">
    <location>
        <begin position="989"/>
        <end position="1020"/>
    </location>
</feature>
<feature type="transmembrane region" description="Helical" evidence="15">
    <location>
        <begin position="1519"/>
        <end position="1539"/>
    </location>
</feature>
<comment type="catalytic activity">
    <reaction evidence="1">
        <text>S-ubiquitinyl-[E2 ubiquitin-conjugating enzyme]-L-cysteine + [acceptor protein]-L-lysine = [E2 ubiquitin-conjugating enzyme]-L-cysteine + N(6)-ubiquitinyl-[acceptor protein]-L-lysine.</text>
        <dbReference type="EC" id="2.3.2.27"/>
    </reaction>
</comment>
<comment type="pathway">
    <text evidence="3">Protein modification; protein ubiquitination.</text>
</comment>
<dbReference type="PROSITE" id="PS50089">
    <property type="entry name" value="ZF_RING_2"/>
    <property type="match status" value="1"/>
</dbReference>
<name>A0A5C2SMX6_9APHY</name>
<feature type="transmembrane region" description="Helical" evidence="15">
    <location>
        <begin position="1389"/>
        <end position="1408"/>
    </location>
</feature>
<dbReference type="PANTHER" id="PTHR13145">
    <property type="entry name" value="SSM4 PROTEIN"/>
    <property type="match status" value="1"/>
</dbReference>
<dbReference type="GO" id="GO:0008270">
    <property type="term" value="F:zinc ion binding"/>
    <property type="evidence" value="ECO:0007669"/>
    <property type="project" value="UniProtKB-KW"/>
</dbReference>
<feature type="domain" description="RING-CH-type" evidence="17">
    <location>
        <begin position="1"/>
        <end position="61"/>
    </location>
</feature>
<evidence type="ECO:0000256" key="7">
    <source>
        <dbReference type="ARBA" id="ARBA00022723"/>
    </source>
</evidence>
<dbReference type="Pfam" id="PF12906">
    <property type="entry name" value="RINGv"/>
    <property type="match status" value="1"/>
</dbReference>
<keyword evidence="19" id="KW-1185">Reference proteome</keyword>
<keyword evidence="10" id="KW-0862">Zinc</keyword>
<feature type="region of interest" description="Disordered" evidence="14">
    <location>
        <begin position="533"/>
        <end position="555"/>
    </location>
</feature>
<evidence type="ECO:0000256" key="2">
    <source>
        <dbReference type="ARBA" id="ARBA00004141"/>
    </source>
</evidence>
<keyword evidence="11 15" id="KW-1133">Transmembrane helix</keyword>
<feature type="region of interest" description="Disordered" evidence="14">
    <location>
        <begin position="437"/>
        <end position="521"/>
    </location>
</feature>
<feature type="transmembrane region" description="Helical" evidence="15">
    <location>
        <begin position="947"/>
        <end position="968"/>
    </location>
</feature>
<feature type="transmembrane region" description="Helical" evidence="15">
    <location>
        <begin position="1293"/>
        <end position="1314"/>
    </location>
</feature>
<keyword evidence="6 15" id="KW-0812">Transmembrane</keyword>
<evidence type="ECO:0000256" key="1">
    <source>
        <dbReference type="ARBA" id="ARBA00000900"/>
    </source>
</evidence>
<dbReference type="Proteomes" id="UP000313359">
    <property type="component" value="Unassembled WGS sequence"/>
</dbReference>
<dbReference type="PANTHER" id="PTHR13145:SF0">
    <property type="entry name" value="E3 UBIQUITIN-PROTEIN LIGASE MARCHF6"/>
    <property type="match status" value="1"/>
</dbReference>
<comment type="subcellular location">
    <subcellularLocation>
        <location evidence="2">Membrane</location>
        <topology evidence="2">Multi-pass membrane protein</topology>
    </subcellularLocation>
</comment>
<feature type="compositionally biased region" description="Acidic residues" evidence="14">
    <location>
        <begin position="650"/>
        <end position="659"/>
    </location>
</feature>
<evidence type="ECO:0000256" key="6">
    <source>
        <dbReference type="ARBA" id="ARBA00022692"/>
    </source>
</evidence>
<dbReference type="GO" id="GO:0005789">
    <property type="term" value="C:endoplasmic reticulum membrane"/>
    <property type="evidence" value="ECO:0007669"/>
    <property type="project" value="TreeGrafter"/>
</dbReference>
<evidence type="ECO:0000313" key="18">
    <source>
        <dbReference type="EMBL" id="RPD64449.1"/>
    </source>
</evidence>
<organism evidence="18 19">
    <name type="scientific">Lentinus tigrinus ALCF2SS1-6</name>
    <dbReference type="NCBI Taxonomy" id="1328759"/>
    <lineage>
        <taxon>Eukaryota</taxon>
        <taxon>Fungi</taxon>
        <taxon>Dikarya</taxon>
        <taxon>Basidiomycota</taxon>
        <taxon>Agaricomycotina</taxon>
        <taxon>Agaricomycetes</taxon>
        <taxon>Polyporales</taxon>
        <taxon>Polyporaceae</taxon>
        <taxon>Lentinus</taxon>
    </lineage>
</organism>
<keyword evidence="7" id="KW-0479">Metal-binding</keyword>
<evidence type="ECO:0000256" key="5">
    <source>
        <dbReference type="ARBA" id="ARBA00022679"/>
    </source>
</evidence>
<dbReference type="GO" id="GO:0036503">
    <property type="term" value="P:ERAD pathway"/>
    <property type="evidence" value="ECO:0007669"/>
    <property type="project" value="TreeGrafter"/>
</dbReference>
<dbReference type="InterPro" id="IPR011016">
    <property type="entry name" value="Znf_RING-CH"/>
</dbReference>
<feature type="compositionally biased region" description="Polar residues" evidence="14">
    <location>
        <begin position="538"/>
        <end position="554"/>
    </location>
</feature>
<proteinExistence type="predicted"/>
<dbReference type="SMART" id="SM00744">
    <property type="entry name" value="RINGv"/>
    <property type="match status" value="1"/>
</dbReference>
<evidence type="ECO:0000256" key="10">
    <source>
        <dbReference type="ARBA" id="ARBA00022833"/>
    </source>
</evidence>
<evidence type="ECO:0000256" key="14">
    <source>
        <dbReference type="SAM" id="MobiDB-lite"/>
    </source>
</evidence>
<feature type="transmembrane region" description="Helical" evidence="15">
    <location>
        <begin position="85"/>
        <end position="105"/>
    </location>
</feature>
<feature type="compositionally biased region" description="Low complexity" evidence="14">
    <location>
        <begin position="640"/>
        <end position="649"/>
    </location>
</feature>
<accession>A0A5C2SMX6</accession>
<evidence type="ECO:0000256" key="15">
    <source>
        <dbReference type="SAM" id="Phobius"/>
    </source>
</evidence>
<feature type="compositionally biased region" description="Basic and acidic residues" evidence="14">
    <location>
        <begin position="1567"/>
        <end position="1585"/>
    </location>
</feature>
<reference evidence="18" key="1">
    <citation type="journal article" date="2018" name="Genome Biol. Evol.">
        <title>Genomics and development of Lentinus tigrinus, a white-rot wood-decaying mushroom with dimorphic fruiting bodies.</title>
        <authorList>
            <person name="Wu B."/>
            <person name="Xu Z."/>
            <person name="Knudson A."/>
            <person name="Carlson A."/>
            <person name="Chen N."/>
            <person name="Kovaka S."/>
            <person name="LaButti K."/>
            <person name="Lipzen A."/>
            <person name="Pennachio C."/>
            <person name="Riley R."/>
            <person name="Schakwitz W."/>
            <person name="Umezawa K."/>
            <person name="Ohm R.A."/>
            <person name="Grigoriev I.V."/>
            <person name="Nagy L.G."/>
            <person name="Gibbons J."/>
            <person name="Hibbett D."/>
        </authorList>
    </citation>
    <scope>NUCLEOTIDE SEQUENCE [LARGE SCALE GENOMIC DNA]</scope>
    <source>
        <strain evidence="18">ALCF2SS1-6</strain>
    </source>
</reference>
<dbReference type="OrthoDB" id="264354at2759"/>
<feature type="compositionally biased region" description="Polar residues" evidence="14">
    <location>
        <begin position="487"/>
        <end position="506"/>
    </location>
</feature>